<comment type="similarity">
    <text evidence="1 7">Belongs to the peptidase A1 family.</text>
</comment>
<evidence type="ECO:0000256" key="4">
    <source>
        <dbReference type="ARBA" id="ARBA00022801"/>
    </source>
</evidence>
<dbReference type="Proteomes" id="UP000027581">
    <property type="component" value="Unassembled WGS sequence"/>
</dbReference>
<dbReference type="VEuPathDB" id="PlasmoDB:PRCDC_1464900"/>
<dbReference type="FunFam" id="2.40.70.10:FF:000115">
    <property type="entry name" value="Lysosomal aspartic protease"/>
    <property type="match status" value="1"/>
</dbReference>
<keyword evidence="3 7" id="KW-0064">Aspartyl protease</keyword>
<keyword evidence="8" id="KW-0732">Signal</keyword>
<evidence type="ECO:0000256" key="1">
    <source>
        <dbReference type="ARBA" id="ARBA00007447"/>
    </source>
</evidence>
<reference evidence="10" key="1">
    <citation type="submission" date="2014-01" db="EMBL/GenBank/DDBJ databases">
        <authorList>
            <person name="Aslett M."/>
        </authorList>
    </citation>
    <scope>NUCLEOTIDE SEQUENCE</scope>
    <source>
        <strain evidence="10">CDC</strain>
    </source>
</reference>
<feature type="active site" evidence="5">
    <location>
        <position position="80"/>
    </location>
</feature>
<dbReference type="PANTHER" id="PTHR47966">
    <property type="entry name" value="BETA-SITE APP-CLEAVING ENZYME, ISOFORM A-RELATED"/>
    <property type="match status" value="1"/>
</dbReference>
<feature type="chain" id="PRO_5015026740" evidence="8">
    <location>
        <begin position="22"/>
        <end position="385"/>
    </location>
</feature>
<keyword evidence="12" id="KW-1185">Reference proteome</keyword>
<dbReference type="VEuPathDB" id="PlasmoDB:PRG01_1465600"/>
<dbReference type="EC" id="3.4.17.4" evidence="10"/>
<dbReference type="InterPro" id="IPR034164">
    <property type="entry name" value="Pepsin-like_dom"/>
</dbReference>
<evidence type="ECO:0000313" key="13">
    <source>
        <dbReference type="Proteomes" id="UP000240500"/>
    </source>
</evidence>
<reference evidence="10" key="2">
    <citation type="submission" date="2014-05" db="EMBL/GenBank/DDBJ databases">
        <title>The genome sequences of chimpanzee malaria parasites reveal the path to human adaptation.</title>
        <authorList>
            <person name="Otto T.D."/>
            <person name="Rayner J.C."/>
            <person name="Boehme U."/>
            <person name="Pain A."/>
            <person name="Spottiswoode N."/>
            <person name="Sanders M."/>
            <person name="Quail M."/>
            <person name="Ollomo B."/>
            <person name="Renaud F."/>
            <person name="Thomas A.W."/>
            <person name="Prugnolle F."/>
            <person name="Conway D.J."/>
            <person name="Newbold C."/>
            <person name="Berriman M."/>
        </authorList>
    </citation>
    <scope>NUCLEOTIDE SEQUENCE [LARGE SCALE GENOMIC DNA]</scope>
    <source>
        <strain evidence="10">CDC</strain>
    </source>
</reference>
<dbReference type="MEROPS" id="A01.058"/>
<dbReference type="GO" id="GO:0004181">
    <property type="term" value="F:metallocarboxypeptidase activity"/>
    <property type="evidence" value="ECO:0007669"/>
    <property type="project" value="UniProtKB-EC"/>
</dbReference>
<name>A0A060S072_PLARE</name>
<dbReference type="GO" id="GO:0004190">
    <property type="term" value="F:aspartic-type endopeptidase activity"/>
    <property type="evidence" value="ECO:0007669"/>
    <property type="project" value="UniProtKB-KW"/>
</dbReference>
<dbReference type="PRINTS" id="PR00792">
    <property type="entry name" value="PEPSIN"/>
</dbReference>
<evidence type="ECO:0000259" key="9">
    <source>
        <dbReference type="PROSITE" id="PS51767"/>
    </source>
</evidence>
<evidence type="ECO:0000256" key="8">
    <source>
        <dbReference type="SAM" id="SignalP"/>
    </source>
</evidence>
<keyword evidence="2 7" id="KW-0645">Protease</keyword>
<feature type="disulfide bond" evidence="6">
    <location>
        <begin position="93"/>
        <end position="98"/>
    </location>
</feature>
<reference evidence="11 13" key="3">
    <citation type="submission" date="2016-09" db="EMBL/GenBank/DDBJ databases">
        <authorList>
            <consortium name="Pathogen Informatics"/>
        </authorList>
    </citation>
    <scope>NUCLEOTIDE SEQUENCE [LARGE SCALE GENOMIC DNA]</scope>
</reference>
<keyword evidence="10" id="KW-0121">Carboxypeptidase</keyword>
<evidence type="ECO:0000256" key="5">
    <source>
        <dbReference type="PIRSR" id="PIRSR601461-1"/>
    </source>
</evidence>
<evidence type="ECO:0000313" key="10">
    <source>
        <dbReference type="EMBL" id="CDO67121.1"/>
    </source>
</evidence>
<dbReference type="CDD" id="cd05471">
    <property type="entry name" value="pepsin_like"/>
    <property type="match status" value="1"/>
</dbReference>
<feature type="domain" description="Peptidase A1" evidence="9">
    <location>
        <begin position="62"/>
        <end position="382"/>
    </location>
</feature>
<dbReference type="GO" id="GO:0016485">
    <property type="term" value="P:protein processing"/>
    <property type="evidence" value="ECO:0007669"/>
    <property type="project" value="UniProtKB-ARBA"/>
</dbReference>
<dbReference type="Pfam" id="PF00026">
    <property type="entry name" value="Asp"/>
    <property type="match status" value="1"/>
</dbReference>
<dbReference type="EMBL" id="LT969577">
    <property type="protein sequence ID" value="SOV83418.1"/>
    <property type="molecule type" value="Genomic_DNA"/>
</dbReference>
<dbReference type="InterPro" id="IPR021109">
    <property type="entry name" value="Peptidase_aspartic_dom_sf"/>
</dbReference>
<evidence type="ECO:0000256" key="3">
    <source>
        <dbReference type="ARBA" id="ARBA00022750"/>
    </source>
</evidence>
<evidence type="ECO:0000256" key="2">
    <source>
        <dbReference type="ARBA" id="ARBA00022670"/>
    </source>
</evidence>
<feature type="active site" evidence="5">
    <location>
        <position position="270"/>
    </location>
</feature>
<dbReference type="AlphaFoldDB" id="A0A060S072"/>
<feature type="signal peptide" evidence="8">
    <location>
        <begin position="1"/>
        <end position="21"/>
    </location>
</feature>
<dbReference type="PROSITE" id="PS00141">
    <property type="entry name" value="ASP_PROTEASE"/>
    <property type="match status" value="2"/>
</dbReference>
<dbReference type="Proteomes" id="UP000240500">
    <property type="component" value="Chromosome 14"/>
</dbReference>
<dbReference type="InterPro" id="IPR033121">
    <property type="entry name" value="PEPTIDASE_A1"/>
</dbReference>
<keyword evidence="6" id="KW-1015">Disulfide bond</keyword>
<accession>A0A060S072</accession>
<evidence type="ECO:0000313" key="12">
    <source>
        <dbReference type="Proteomes" id="UP000027581"/>
    </source>
</evidence>
<dbReference type="PROSITE" id="PS51767">
    <property type="entry name" value="PEPTIDASE_A1"/>
    <property type="match status" value="1"/>
</dbReference>
<keyword evidence="4 7" id="KW-0378">Hydrolase</keyword>
<dbReference type="PANTHER" id="PTHR47966:SF51">
    <property type="entry name" value="BETA-SITE APP-CLEAVING ENZYME, ISOFORM A-RELATED"/>
    <property type="match status" value="1"/>
</dbReference>
<dbReference type="InterPro" id="IPR001969">
    <property type="entry name" value="Aspartic_peptidase_AS"/>
</dbReference>
<dbReference type="OrthoDB" id="771136at2759"/>
<protein>
    <submittedName>
        <fullName evidence="10">Plasmepsin VIII</fullName>
        <ecNumber evidence="10">3.4.17.4</ecNumber>
    </submittedName>
</protein>
<gene>
    <name evidence="10" type="ORF">PRCDC_1464900</name>
    <name evidence="11" type="ORF">PRG01_1465600</name>
</gene>
<dbReference type="SUPFAM" id="SSF50630">
    <property type="entry name" value="Acid proteases"/>
    <property type="match status" value="1"/>
</dbReference>
<evidence type="ECO:0000256" key="6">
    <source>
        <dbReference type="PIRSR" id="PIRSR601461-2"/>
    </source>
</evidence>
<sequence>MNILFCLFVITNLYNIIAVKAFKENLRVSKYYAGGKHKLNLENKYIGISTIVLKGGYINRQFIGEINIGSPPQTFKVLFDTGSTNLWIPSKNCFTRACYNKRKYDHKISKNYKLVKKKDPVEILFGTGEIHIAYVTDDIHLGDIKVKNQEFGLASYISDDPFSDMQFDGLFGLGISDDKKKKQLIYDSIPKNILEKNMFAIYYPKNVDEDGAITFGGYDKKFIRENSSIEWFDVTSSKYWAIQMKGLKINGVFLDVCSKNHEGFCQAVIDTGTSSIAGPKEDLILLSRLLNPGKNCQKRISLKNFSFIFIDEKRREREYELTPKDYIVNSFRIDPVLRSPCNFAFMPINISSSNGYLYILGQIFLQKYYAIFEKDNMKIGLAKSI</sequence>
<organism evidence="10 12">
    <name type="scientific">Plasmodium reichenowi</name>
    <dbReference type="NCBI Taxonomy" id="5854"/>
    <lineage>
        <taxon>Eukaryota</taxon>
        <taxon>Sar</taxon>
        <taxon>Alveolata</taxon>
        <taxon>Apicomplexa</taxon>
        <taxon>Aconoidasida</taxon>
        <taxon>Haemosporida</taxon>
        <taxon>Plasmodiidae</taxon>
        <taxon>Plasmodium</taxon>
        <taxon>Plasmodium (Laverania)</taxon>
    </lineage>
</organism>
<evidence type="ECO:0000256" key="7">
    <source>
        <dbReference type="RuleBase" id="RU000454"/>
    </source>
</evidence>
<proteinExistence type="inferred from homology"/>
<evidence type="ECO:0000313" key="11">
    <source>
        <dbReference type="EMBL" id="SOV83418.1"/>
    </source>
</evidence>
<dbReference type="Gene3D" id="2.40.70.10">
    <property type="entry name" value="Acid Proteases"/>
    <property type="match status" value="2"/>
</dbReference>
<dbReference type="InterPro" id="IPR001461">
    <property type="entry name" value="Aspartic_peptidase_A1"/>
</dbReference>
<dbReference type="EMBL" id="HG810775">
    <property type="protein sequence ID" value="CDO67121.1"/>
    <property type="molecule type" value="Genomic_DNA"/>
</dbReference>